<evidence type="ECO:0000313" key="3">
    <source>
        <dbReference type="Proteomes" id="UP001497480"/>
    </source>
</evidence>
<keyword evidence="3" id="KW-1185">Reference proteome</keyword>
<dbReference type="EMBL" id="CAXHTB010000001">
    <property type="protein sequence ID" value="CAL0299071.1"/>
    <property type="molecule type" value="Genomic_DNA"/>
</dbReference>
<feature type="region of interest" description="Disordered" evidence="1">
    <location>
        <begin position="32"/>
        <end position="72"/>
    </location>
</feature>
<dbReference type="AlphaFoldDB" id="A0AAV1VQB2"/>
<organism evidence="2 3">
    <name type="scientific">Lupinus luteus</name>
    <name type="common">European yellow lupine</name>
    <dbReference type="NCBI Taxonomy" id="3873"/>
    <lineage>
        <taxon>Eukaryota</taxon>
        <taxon>Viridiplantae</taxon>
        <taxon>Streptophyta</taxon>
        <taxon>Embryophyta</taxon>
        <taxon>Tracheophyta</taxon>
        <taxon>Spermatophyta</taxon>
        <taxon>Magnoliopsida</taxon>
        <taxon>eudicotyledons</taxon>
        <taxon>Gunneridae</taxon>
        <taxon>Pentapetalae</taxon>
        <taxon>rosids</taxon>
        <taxon>fabids</taxon>
        <taxon>Fabales</taxon>
        <taxon>Fabaceae</taxon>
        <taxon>Papilionoideae</taxon>
        <taxon>50 kb inversion clade</taxon>
        <taxon>genistoids sensu lato</taxon>
        <taxon>core genistoids</taxon>
        <taxon>Genisteae</taxon>
        <taxon>Lupinus</taxon>
    </lineage>
</organism>
<dbReference type="Proteomes" id="UP001497480">
    <property type="component" value="Unassembled WGS sequence"/>
</dbReference>
<accession>A0AAV1VQB2</accession>
<evidence type="ECO:0000256" key="1">
    <source>
        <dbReference type="SAM" id="MobiDB-lite"/>
    </source>
</evidence>
<gene>
    <name evidence="2" type="ORF">LLUT_LOCUS131</name>
</gene>
<dbReference type="PANTHER" id="PTHR33673:SF36">
    <property type="entry name" value="MYB-LIKE PROTEIN Q"/>
    <property type="match status" value="1"/>
</dbReference>
<feature type="compositionally biased region" description="Low complexity" evidence="1">
    <location>
        <begin position="37"/>
        <end position="47"/>
    </location>
</feature>
<dbReference type="PANTHER" id="PTHR33673">
    <property type="entry name" value="SUPPRESSOR SRP40-LIKE PROTEIN"/>
    <property type="match status" value="1"/>
</dbReference>
<feature type="compositionally biased region" description="Basic and acidic residues" evidence="1">
    <location>
        <begin position="56"/>
        <end position="67"/>
    </location>
</feature>
<name>A0AAV1VQB2_LUPLU</name>
<feature type="compositionally biased region" description="Basic and acidic residues" evidence="1">
    <location>
        <begin position="270"/>
        <end position="302"/>
    </location>
</feature>
<evidence type="ECO:0000313" key="2">
    <source>
        <dbReference type="EMBL" id="CAL0299071.1"/>
    </source>
</evidence>
<comment type="caution">
    <text evidence="2">The sequence shown here is derived from an EMBL/GenBank/DDBJ whole genome shotgun (WGS) entry which is preliminary data.</text>
</comment>
<reference evidence="2 3" key="1">
    <citation type="submission" date="2024-03" db="EMBL/GenBank/DDBJ databases">
        <authorList>
            <person name="Martinez-Hernandez J."/>
        </authorList>
    </citation>
    <scope>NUCLEOTIDE SEQUENCE [LARGE SCALE GENOMIC DNA]</scope>
</reference>
<feature type="compositionally biased region" description="Low complexity" evidence="1">
    <location>
        <begin position="185"/>
        <end position="194"/>
    </location>
</feature>
<sequence length="348" mass="39820">MAFLAYDNKRGSGKKLKVHFELPKEDDYHIFHKKDSSSSISSHSSLDSNDDDSENDDHHNIDNDSKNDMNGYNSSNVWSYNGGSVTHSPPPMQMMCSSGYDPNRIPSSVFSSPNHMEWSVQSNESLFSIHLGNTSFSRDHVFAVNDKSGEFSWTSDLTSMPNPMILSPAQEVDHDNKQVKRHSVSSDTSEETTSLVMENEHKVESPVQAKISMVDQTPKGHSKEVNQAMILGDEAKNYHNVSYRSMESDRSFQFPILTMDGRINSSSILESEKEENNEHHQQQHQEKQVELSKPETEKEAPRKGGKRFVLFCQKIKQKHRRKIVMVIFLRNTEKERVLKDHFQIIFAK</sequence>
<feature type="region of interest" description="Disordered" evidence="1">
    <location>
        <begin position="181"/>
        <end position="203"/>
    </location>
</feature>
<feature type="region of interest" description="Disordered" evidence="1">
    <location>
        <begin position="270"/>
        <end position="303"/>
    </location>
</feature>
<proteinExistence type="predicted"/>
<protein>
    <submittedName>
        <fullName evidence="2">Uncharacterized protein</fullName>
    </submittedName>
</protein>